<dbReference type="SUPFAM" id="SSF53822">
    <property type="entry name" value="Periplasmic binding protein-like I"/>
    <property type="match status" value="1"/>
</dbReference>
<dbReference type="FunFam" id="1.10.287.70:FF:000143">
    <property type="entry name" value="Probable glutamate receptor"/>
    <property type="match status" value="1"/>
</dbReference>
<gene>
    <name evidence="17" type="ORF">ACJMK2_031294</name>
</gene>
<feature type="transmembrane region" description="Helical" evidence="15">
    <location>
        <begin position="425"/>
        <end position="444"/>
    </location>
</feature>
<evidence type="ECO:0000256" key="12">
    <source>
        <dbReference type="ARBA" id="ARBA00023286"/>
    </source>
</evidence>
<dbReference type="Pfam" id="PF10613">
    <property type="entry name" value="Lig_chan-Glu_bd"/>
    <property type="match status" value="1"/>
</dbReference>
<evidence type="ECO:0000256" key="8">
    <source>
        <dbReference type="ARBA" id="ARBA00023136"/>
    </source>
</evidence>
<keyword evidence="1" id="KW-0813">Transport</keyword>
<dbReference type="InterPro" id="IPR001828">
    <property type="entry name" value="ANF_lig-bd_rcpt"/>
</dbReference>
<evidence type="ECO:0000313" key="18">
    <source>
        <dbReference type="Proteomes" id="UP001634394"/>
    </source>
</evidence>
<accession>A0ABD3WYB9</accession>
<dbReference type="GO" id="GO:0045211">
    <property type="term" value="C:postsynaptic membrane"/>
    <property type="evidence" value="ECO:0007669"/>
    <property type="project" value="UniProtKB-SubCell"/>
</dbReference>
<keyword evidence="18" id="KW-1185">Reference proteome</keyword>
<feature type="transmembrane region" description="Helical" evidence="15">
    <location>
        <begin position="492"/>
        <end position="513"/>
    </location>
</feature>
<evidence type="ECO:0000256" key="3">
    <source>
        <dbReference type="ARBA" id="ARBA00022692"/>
    </source>
</evidence>
<organism evidence="17 18">
    <name type="scientific">Sinanodonta woodiana</name>
    <name type="common">Chinese pond mussel</name>
    <name type="synonym">Anodonta woodiana</name>
    <dbReference type="NCBI Taxonomy" id="1069815"/>
    <lineage>
        <taxon>Eukaryota</taxon>
        <taxon>Metazoa</taxon>
        <taxon>Spiralia</taxon>
        <taxon>Lophotrochozoa</taxon>
        <taxon>Mollusca</taxon>
        <taxon>Bivalvia</taxon>
        <taxon>Autobranchia</taxon>
        <taxon>Heteroconchia</taxon>
        <taxon>Palaeoheterodonta</taxon>
        <taxon>Unionida</taxon>
        <taxon>Unionoidea</taxon>
        <taxon>Unionidae</taxon>
        <taxon>Unioninae</taxon>
        <taxon>Sinanodonta</taxon>
    </lineage>
</organism>
<protein>
    <recommendedName>
        <fullName evidence="16">Ionotropic glutamate receptor C-terminal domain-containing protein</fullName>
    </recommendedName>
</protein>
<evidence type="ECO:0000256" key="1">
    <source>
        <dbReference type="ARBA" id="ARBA00022448"/>
    </source>
</evidence>
<evidence type="ECO:0000256" key="10">
    <source>
        <dbReference type="ARBA" id="ARBA00023180"/>
    </source>
</evidence>
<evidence type="ECO:0000256" key="7">
    <source>
        <dbReference type="ARBA" id="ARBA00023065"/>
    </source>
</evidence>
<proteinExistence type="predicted"/>
<sequence length="710" mass="80711">MSNAIKHTKDSCYLISAILPSWNQILEPIFAEKLSSKASKMILRLDTAKTEYDRVFKAREFLNGHSIHAVLGPFSEATALASESLNMAYIATSPMTSPRLNSTFQVFPALEDFSQAIFDLVKRYKWDKVSFFYDNDKGISIVEKLLTNHELMIKSWKFEGEATEKEARDHLVHMRTVFMKRSIVFLNMRNTRVLLETARNLAMMSTPYEWFFYDPGDELPLVFQSFTDAMVNFTVFSTMPYNSSEPSTRFNENGMNATLAYDAVSLLEAAIADLHDNMTTEEIRISIRDSIKEVRKKGLTGDIQFDRHGRRTNYTIFISEISGYGDFEIGVWNAVNGSFLRNNLEMFNRSDLFNRTPPFPLKGRKARVVMILNATMSVAPLSISSDREGAVDFTKPFMTRYISVLMKVPQSETSYFEFLNPLHHTVWICTFGAFIFVSITLYILERVGSMQKKDCPYISFRQSLWFVFGSLLQGSTDASPSTIPGRILASSWWFFALILISSYTANLAAFLTVKKINTPIKSVTDLSSQTKIKYGTVRHSGIMSFFKNTNIEHFSKMWSQMSEIDPDSMVSTTEEGFKKVKQANFAFFWDTTVNKYMTIEDCEFMEVGPPFDPKGFGIGVPPGATYREDLSMAILKLSDSGTLHEMENKWWGRRNCPDLSKPSTDETSELQIENVAGVFFILLGGVVIAGVVCLAEYFAKKISRTVKKVR</sequence>
<dbReference type="PANTHER" id="PTHR18966">
    <property type="entry name" value="IONOTROPIC GLUTAMATE RECEPTOR"/>
    <property type="match status" value="1"/>
</dbReference>
<dbReference type="SMART" id="SM00079">
    <property type="entry name" value="PBPe"/>
    <property type="match status" value="1"/>
</dbReference>
<keyword evidence="2" id="KW-1003">Cell membrane</keyword>
<dbReference type="InterPro" id="IPR015683">
    <property type="entry name" value="Ionotropic_Glu_rcpt"/>
</dbReference>
<dbReference type="SUPFAM" id="SSF81324">
    <property type="entry name" value="Voltage-gated potassium channels"/>
    <property type="match status" value="1"/>
</dbReference>
<dbReference type="Gene3D" id="3.40.50.2300">
    <property type="match status" value="2"/>
</dbReference>
<dbReference type="Pfam" id="PF01094">
    <property type="entry name" value="ANF_receptor"/>
    <property type="match status" value="1"/>
</dbReference>
<keyword evidence="5 15" id="KW-1133">Transmembrane helix</keyword>
<dbReference type="FunFam" id="3.40.190.10:FF:000060">
    <property type="entry name" value="Glutamate receptor ionotropic, kainate 1"/>
    <property type="match status" value="1"/>
</dbReference>
<evidence type="ECO:0000256" key="11">
    <source>
        <dbReference type="ARBA" id="ARBA00023257"/>
    </source>
</evidence>
<feature type="domain" description="Ionotropic glutamate receptor C-terminal" evidence="16">
    <location>
        <begin position="333"/>
        <end position="653"/>
    </location>
</feature>
<feature type="transmembrane region" description="Helical" evidence="15">
    <location>
        <begin position="675"/>
        <end position="698"/>
    </location>
</feature>
<name>A0ABD3WYB9_SINWO</name>
<dbReference type="InterPro" id="IPR019594">
    <property type="entry name" value="Glu/Gly-bd"/>
</dbReference>
<keyword evidence="8 15" id="KW-0472">Membrane</keyword>
<keyword evidence="6" id="KW-0770">Synapse</keyword>
<dbReference type="Gene3D" id="1.10.287.70">
    <property type="match status" value="1"/>
</dbReference>
<keyword evidence="12" id="KW-1071">Ligand-gated ion channel</keyword>
<evidence type="ECO:0000256" key="9">
    <source>
        <dbReference type="ARBA" id="ARBA00023170"/>
    </source>
</evidence>
<keyword evidence="13" id="KW-0407">Ion channel</keyword>
<dbReference type="InterPro" id="IPR028082">
    <property type="entry name" value="Peripla_BP_I"/>
</dbReference>
<evidence type="ECO:0000256" key="14">
    <source>
        <dbReference type="ARBA" id="ARBA00034104"/>
    </source>
</evidence>
<dbReference type="GO" id="GO:0034220">
    <property type="term" value="P:monoatomic ion transmembrane transport"/>
    <property type="evidence" value="ECO:0007669"/>
    <property type="project" value="UniProtKB-KW"/>
</dbReference>
<evidence type="ECO:0000256" key="13">
    <source>
        <dbReference type="ARBA" id="ARBA00023303"/>
    </source>
</evidence>
<reference evidence="17 18" key="1">
    <citation type="submission" date="2024-11" db="EMBL/GenBank/DDBJ databases">
        <title>Chromosome-level genome assembly of the freshwater bivalve Anodonta woodiana.</title>
        <authorList>
            <person name="Chen X."/>
        </authorList>
    </citation>
    <scope>NUCLEOTIDE SEQUENCE [LARGE SCALE GENOMIC DNA]</scope>
    <source>
        <strain evidence="17">MN2024</strain>
        <tissue evidence="17">Gills</tissue>
    </source>
</reference>
<keyword evidence="7" id="KW-0406">Ion transport</keyword>
<comment type="subcellular location">
    <subcellularLocation>
        <location evidence="14">Postsynaptic cell membrane</location>
        <topology evidence="14">Multi-pass membrane protein</topology>
    </subcellularLocation>
</comment>
<keyword evidence="11" id="KW-0628">Postsynaptic cell membrane</keyword>
<dbReference type="Pfam" id="PF00060">
    <property type="entry name" value="Lig_chan"/>
    <property type="match status" value="1"/>
</dbReference>
<dbReference type="EMBL" id="JBJQND010000004">
    <property type="protein sequence ID" value="KAL3878972.1"/>
    <property type="molecule type" value="Genomic_DNA"/>
</dbReference>
<evidence type="ECO:0000256" key="15">
    <source>
        <dbReference type="SAM" id="Phobius"/>
    </source>
</evidence>
<dbReference type="Gene3D" id="3.40.190.10">
    <property type="entry name" value="Periplasmic binding protein-like II"/>
    <property type="match status" value="1"/>
</dbReference>
<evidence type="ECO:0000259" key="16">
    <source>
        <dbReference type="SMART" id="SM00079"/>
    </source>
</evidence>
<dbReference type="Proteomes" id="UP001634394">
    <property type="component" value="Unassembled WGS sequence"/>
</dbReference>
<dbReference type="AlphaFoldDB" id="A0ABD3WYB9"/>
<evidence type="ECO:0000256" key="6">
    <source>
        <dbReference type="ARBA" id="ARBA00023018"/>
    </source>
</evidence>
<dbReference type="SUPFAM" id="SSF53850">
    <property type="entry name" value="Periplasmic binding protein-like II"/>
    <property type="match status" value="1"/>
</dbReference>
<evidence type="ECO:0000256" key="2">
    <source>
        <dbReference type="ARBA" id="ARBA00022475"/>
    </source>
</evidence>
<dbReference type="InterPro" id="IPR001320">
    <property type="entry name" value="Iontro_rcpt_C"/>
</dbReference>
<comment type="caution">
    <text evidence="17">The sequence shown here is derived from an EMBL/GenBank/DDBJ whole genome shotgun (WGS) entry which is preliminary data.</text>
</comment>
<keyword evidence="4" id="KW-0732">Signal</keyword>
<evidence type="ECO:0000256" key="4">
    <source>
        <dbReference type="ARBA" id="ARBA00022729"/>
    </source>
</evidence>
<keyword evidence="9" id="KW-0675">Receptor</keyword>
<keyword evidence="10" id="KW-0325">Glycoprotein</keyword>
<keyword evidence="3 15" id="KW-0812">Transmembrane</keyword>
<evidence type="ECO:0000256" key="5">
    <source>
        <dbReference type="ARBA" id="ARBA00022989"/>
    </source>
</evidence>
<evidence type="ECO:0000313" key="17">
    <source>
        <dbReference type="EMBL" id="KAL3878972.1"/>
    </source>
</evidence>